<evidence type="ECO:0000313" key="1">
    <source>
        <dbReference type="EMBL" id="MCU0105084.1"/>
    </source>
</evidence>
<evidence type="ECO:0000313" key="2">
    <source>
        <dbReference type="Proteomes" id="UP001209076"/>
    </source>
</evidence>
<dbReference type="RefSeq" id="WP_262096347.1">
    <property type="nucleotide sequence ID" value="NZ_JAOEGN010000008.1"/>
</dbReference>
<gene>
    <name evidence="1" type="ORF">N7603_05380</name>
</gene>
<reference evidence="2" key="1">
    <citation type="submission" date="2023-07" db="EMBL/GenBank/DDBJ databases">
        <title>Novel Mycoplasma species identified in domestic and wild animals.</title>
        <authorList>
            <person name="Volokhov D.V."/>
            <person name="Furtak V.A."/>
            <person name="Zagorodnyaya T.A."/>
        </authorList>
    </citation>
    <scope>NUCLEOTIDE SEQUENCE [LARGE SCALE GENOMIC DNA]</scope>
    <source>
        <strain evidence="2">92-19</strain>
    </source>
</reference>
<sequence length="327" mass="34246">MRKLTQKLVLSVVTMALVVIALGTSTFAWFTLQNAASVGQFSANVTAGEGIEVSLGTWEGNEATITGSQAPTWYTVIPSAAITARLSEMYGSSLALKDVTSANGKVMNVRDSLGALTPSGALDGRYIEFKLFFRSAAVKTIKLSQLQITGSSTAWTVDIPFFAANNAAFAEAKALVPGNTMQVAAWTAARVSFINVTDNAAATPAFTYQRGTVDAVESAYANGTQYNSTALPAVSYATSEQFGAASYYAVKTGTPVDGSTASIQDATQLDAVGNLGTAQNLVVLAQTGGTGYYNGTIIARVWIEGWDADLFDAIFSTTLSVSMKFTA</sequence>
<name>A0ABT2PVV1_9MOLU</name>
<dbReference type="Proteomes" id="UP001209076">
    <property type="component" value="Unassembled WGS sequence"/>
</dbReference>
<comment type="caution">
    <text evidence="1">The sequence shown here is derived from an EMBL/GenBank/DDBJ whole genome shotgun (WGS) entry which is preliminary data.</text>
</comment>
<keyword evidence="2" id="KW-1185">Reference proteome</keyword>
<evidence type="ECO:0008006" key="3">
    <source>
        <dbReference type="Google" id="ProtNLM"/>
    </source>
</evidence>
<protein>
    <recommendedName>
        <fullName evidence="3">SipW-cognate class signal peptide</fullName>
    </recommendedName>
</protein>
<proteinExistence type="predicted"/>
<organism evidence="1 2">
    <name type="scientific">Paracholeplasma vituli</name>
    <dbReference type="NCBI Taxonomy" id="69473"/>
    <lineage>
        <taxon>Bacteria</taxon>
        <taxon>Bacillati</taxon>
        <taxon>Mycoplasmatota</taxon>
        <taxon>Mollicutes</taxon>
        <taxon>Acholeplasmatales</taxon>
        <taxon>Acholeplasmataceae</taxon>
        <taxon>Paracholeplasma</taxon>
    </lineage>
</organism>
<dbReference type="EMBL" id="JAOEGN010000008">
    <property type="protein sequence ID" value="MCU0105084.1"/>
    <property type="molecule type" value="Genomic_DNA"/>
</dbReference>
<accession>A0ABT2PVV1</accession>